<dbReference type="InterPro" id="IPR032816">
    <property type="entry name" value="VTT_dom"/>
</dbReference>
<dbReference type="PANTHER" id="PTHR46826">
    <property type="match status" value="1"/>
</dbReference>
<feature type="transmembrane region" description="Helical" evidence="2">
    <location>
        <begin position="185"/>
        <end position="206"/>
    </location>
</feature>
<name>A0A1D1ZX33_AUXPR</name>
<sequence length="378" mass="39174">SISRTFIACRMSQLCSVTSTASPRGCRVETEACSTSSRTHALSHRPCRSSAAGLYSTTRKLKHGVRREAERGGIEPHRPAGAGLAPDCVPIQAPTPCARSGRWLAQGAVAGMASLIIPSGQALAAGAGFVPSGLLESVLHTTESLGPLGPLAFVTVMSCAECIPLFPTQPLLLASGLLFGTRTGALCILAANFLAGTATFFIARGVGRPWAERLMGADTTSPLAQRAQQLRAVIERGRFWQQAGTILLLRMTPIVPFSASNYMLGLTPLPYTPYALGSAPALVFWAFFYASLGGASRSLLRRGVSPDVLFADLLERAAGFSGDAGRVALGLGLAGGVFLLVASVRRKAAAGKGSLGPGQQAAPPEAVASAMRSSDEAL</sequence>
<dbReference type="InterPro" id="IPR053240">
    <property type="entry name" value="VTT_domain"/>
</dbReference>
<feature type="domain" description="VTT" evidence="3">
    <location>
        <begin position="166"/>
        <end position="293"/>
    </location>
</feature>
<organism evidence="4">
    <name type="scientific">Auxenochlorella protothecoides</name>
    <name type="common">Green microalga</name>
    <name type="synonym">Chlorella protothecoides</name>
    <dbReference type="NCBI Taxonomy" id="3075"/>
    <lineage>
        <taxon>Eukaryota</taxon>
        <taxon>Viridiplantae</taxon>
        <taxon>Chlorophyta</taxon>
        <taxon>core chlorophytes</taxon>
        <taxon>Trebouxiophyceae</taxon>
        <taxon>Chlorellales</taxon>
        <taxon>Chlorellaceae</taxon>
        <taxon>Auxenochlorella</taxon>
    </lineage>
</organism>
<keyword evidence="2" id="KW-0472">Membrane</keyword>
<gene>
    <name evidence="4" type="ORF">g.2518</name>
</gene>
<evidence type="ECO:0000313" key="4">
    <source>
        <dbReference type="EMBL" id="JAT71504.1"/>
    </source>
</evidence>
<evidence type="ECO:0000259" key="3">
    <source>
        <dbReference type="Pfam" id="PF09335"/>
    </source>
</evidence>
<feature type="transmembrane region" description="Helical" evidence="2">
    <location>
        <begin position="150"/>
        <end position="173"/>
    </location>
</feature>
<dbReference type="PANTHER" id="PTHR46826:SF1">
    <property type="entry name" value="TVP38_TMEM64 FAMILY MEMBRANE PROTEIN YDJX"/>
    <property type="match status" value="1"/>
</dbReference>
<dbReference type="EMBL" id="GDKF01007118">
    <property type="protein sequence ID" value="JAT71504.1"/>
    <property type="molecule type" value="Transcribed_RNA"/>
</dbReference>
<keyword evidence="2" id="KW-0812">Transmembrane</keyword>
<feature type="non-terminal residue" evidence="4">
    <location>
        <position position="1"/>
    </location>
</feature>
<keyword evidence="2" id="KW-1133">Transmembrane helix</keyword>
<evidence type="ECO:0000256" key="2">
    <source>
        <dbReference type="SAM" id="Phobius"/>
    </source>
</evidence>
<feature type="transmembrane region" description="Helical" evidence="2">
    <location>
        <begin position="108"/>
        <end position="130"/>
    </location>
</feature>
<feature type="transmembrane region" description="Helical" evidence="2">
    <location>
        <begin position="271"/>
        <end position="292"/>
    </location>
</feature>
<protein>
    <recommendedName>
        <fullName evidence="3">VTT domain-containing protein</fullName>
    </recommendedName>
</protein>
<proteinExistence type="predicted"/>
<feature type="region of interest" description="Disordered" evidence="1">
    <location>
        <begin position="351"/>
        <end position="378"/>
    </location>
</feature>
<dbReference type="AlphaFoldDB" id="A0A1D1ZX33"/>
<dbReference type="Pfam" id="PF09335">
    <property type="entry name" value="VTT_dom"/>
    <property type="match status" value="1"/>
</dbReference>
<reference evidence="4" key="1">
    <citation type="submission" date="2015-08" db="EMBL/GenBank/DDBJ databases">
        <authorList>
            <person name="Babu N.S."/>
            <person name="Beckwith C.J."/>
            <person name="Beseler K.G."/>
            <person name="Brison A."/>
            <person name="Carone J.V."/>
            <person name="Caskin T.P."/>
            <person name="Diamond M."/>
            <person name="Durham M.E."/>
            <person name="Foxe J.M."/>
            <person name="Go M."/>
            <person name="Henderson B.A."/>
            <person name="Jones I.B."/>
            <person name="McGettigan J.A."/>
            <person name="Micheletti S.J."/>
            <person name="Nasrallah M.E."/>
            <person name="Ortiz D."/>
            <person name="Piller C.R."/>
            <person name="Privatt S.R."/>
            <person name="Schneider S.L."/>
            <person name="Sharp S."/>
            <person name="Smith T.C."/>
            <person name="Stanton J.D."/>
            <person name="Ullery H.E."/>
            <person name="Wilson R.J."/>
            <person name="Serrano M.G."/>
            <person name="Buck G."/>
            <person name="Lee V."/>
            <person name="Wang Y."/>
            <person name="Carvalho R."/>
            <person name="Voegtly L."/>
            <person name="Shi R."/>
            <person name="Duckworth R."/>
            <person name="Johnson A."/>
            <person name="Loviza R."/>
            <person name="Walstead R."/>
            <person name="Shah Z."/>
            <person name="Kiflezghi M."/>
            <person name="Wade K."/>
            <person name="Ball S.L."/>
            <person name="Bradley K.W."/>
            <person name="Asai D.J."/>
            <person name="Bowman C.A."/>
            <person name="Russell D.A."/>
            <person name="Pope W.H."/>
            <person name="Jacobs-Sera D."/>
            <person name="Hendrix R.W."/>
            <person name="Hatfull G.F."/>
        </authorList>
    </citation>
    <scope>NUCLEOTIDE SEQUENCE</scope>
</reference>
<evidence type="ECO:0000256" key="1">
    <source>
        <dbReference type="SAM" id="MobiDB-lite"/>
    </source>
</evidence>
<accession>A0A1D1ZX33</accession>